<keyword evidence="7 8" id="KW-0460">Magnesium</keyword>
<name>N8QEB3_9GAMM</name>
<keyword evidence="10" id="KW-0808">Transferase</keyword>
<feature type="binding site" evidence="8">
    <location>
        <position position="83"/>
    </location>
    <ligand>
        <name>N(1)-(5-phospho-beta-D-ribosyl)glycinamide</name>
        <dbReference type="ChEBI" id="CHEBI:143788"/>
    </ligand>
</feature>
<evidence type="ECO:0000256" key="5">
    <source>
        <dbReference type="ARBA" id="ARBA00022755"/>
    </source>
</evidence>
<dbReference type="HOGENOM" id="CLU_011534_1_3_6"/>
<feature type="binding site" evidence="8">
    <location>
        <position position="157"/>
    </location>
    <ligand>
        <name>ATP</name>
        <dbReference type="ChEBI" id="CHEBI:30616"/>
    </ligand>
</feature>
<comment type="catalytic activity">
    <reaction evidence="8">
        <text>N(1)-(5-phospho-beta-D-ribosyl)glycinamide + formate + ATP = N(2)-formyl-N(1)-(5-phospho-beta-D-ribosyl)glycinamide + ADP + phosphate + H(+)</text>
        <dbReference type="Rhea" id="RHEA:24829"/>
        <dbReference type="ChEBI" id="CHEBI:15378"/>
        <dbReference type="ChEBI" id="CHEBI:15740"/>
        <dbReference type="ChEBI" id="CHEBI:30616"/>
        <dbReference type="ChEBI" id="CHEBI:43474"/>
        <dbReference type="ChEBI" id="CHEBI:143788"/>
        <dbReference type="ChEBI" id="CHEBI:147286"/>
        <dbReference type="ChEBI" id="CHEBI:456216"/>
        <dbReference type="EC" id="6.3.1.21"/>
    </reaction>
</comment>
<feature type="binding site" evidence="8">
    <location>
        <position position="287"/>
    </location>
    <ligand>
        <name>Mg(2+)</name>
        <dbReference type="ChEBI" id="CHEBI:18420"/>
    </ligand>
</feature>
<dbReference type="FunFam" id="3.30.1490.20:FF:000013">
    <property type="entry name" value="Formate-dependent phosphoribosylglycinamide formyltransferase"/>
    <property type="match status" value="1"/>
</dbReference>
<dbReference type="EC" id="6.3.1.21" evidence="8"/>
<dbReference type="GO" id="GO:0006189">
    <property type="term" value="P:'de novo' IMP biosynthetic process"/>
    <property type="evidence" value="ECO:0007669"/>
    <property type="project" value="UniProtKB-UniRule"/>
</dbReference>
<comment type="subunit">
    <text evidence="1 8">Homodimer.</text>
</comment>
<accession>N8QEB3</accession>
<keyword evidence="4 8" id="KW-0547">Nucleotide-binding</keyword>
<evidence type="ECO:0000259" key="9">
    <source>
        <dbReference type="PROSITE" id="PS50975"/>
    </source>
</evidence>
<evidence type="ECO:0000256" key="6">
    <source>
        <dbReference type="ARBA" id="ARBA00022840"/>
    </source>
</evidence>
<feature type="binding site" evidence="8">
    <location>
        <position position="294"/>
    </location>
    <ligand>
        <name>N(1)-(5-phospho-beta-D-ribosyl)glycinamide</name>
        <dbReference type="ChEBI" id="CHEBI:143788"/>
    </ligand>
</feature>
<feature type="binding site" evidence="8">
    <location>
        <begin position="162"/>
        <end position="167"/>
    </location>
    <ligand>
        <name>ATP</name>
        <dbReference type="ChEBI" id="CHEBI:30616"/>
    </ligand>
</feature>
<evidence type="ECO:0000256" key="4">
    <source>
        <dbReference type="ARBA" id="ARBA00022741"/>
    </source>
</evidence>
<dbReference type="GO" id="GO:0005829">
    <property type="term" value="C:cytosol"/>
    <property type="evidence" value="ECO:0007669"/>
    <property type="project" value="TreeGrafter"/>
</dbReference>
<dbReference type="NCBIfam" id="TIGR01142">
    <property type="entry name" value="purT"/>
    <property type="match status" value="1"/>
</dbReference>
<dbReference type="GO" id="GO:0043815">
    <property type="term" value="F:phosphoribosylglycinamide formyltransferase 2 activity"/>
    <property type="evidence" value="ECO:0007669"/>
    <property type="project" value="UniProtKB-UniRule"/>
</dbReference>
<dbReference type="PROSITE" id="PS50975">
    <property type="entry name" value="ATP_GRASP"/>
    <property type="match status" value="1"/>
</dbReference>
<dbReference type="PANTHER" id="PTHR43055">
    <property type="entry name" value="FORMATE-DEPENDENT PHOSPHORIBOSYLGLYCINAMIDE FORMYLTRANSFERASE"/>
    <property type="match status" value="1"/>
</dbReference>
<dbReference type="OrthoDB" id="9804625at2"/>
<dbReference type="HAMAP" id="MF_01643">
    <property type="entry name" value="PurT"/>
    <property type="match status" value="1"/>
</dbReference>
<protein>
    <recommendedName>
        <fullName evidence="8">Formate-dependent phosphoribosylglycinamide formyltransferase</fullName>
        <ecNumber evidence="8">6.3.1.21</ecNumber>
    </recommendedName>
    <alternativeName>
        <fullName evidence="8">5'-phosphoribosylglycinamide transformylase 2</fullName>
    </alternativeName>
    <alternativeName>
        <fullName evidence="8">Formate-dependent GAR transformylase</fullName>
    </alternativeName>
    <alternativeName>
        <fullName evidence="8">GAR transformylase 2</fullName>
        <shortName evidence="8">GART 2</shortName>
    </alternativeName>
    <alternativeName>
        <fullName evidence="8">Non-folate glycinamide ribonucleotide transformylase</fullName>
    </alternativeName>
    <alternativeName>
        <fullName evidence="8">Phosphoribosylglycinamide formyltransferase 2</fullName>
    </alternativeName>
</protein>
<evidence type="ECO:0000256" key="3">
    <source>
        <dbReference type="ARBA" id="ARBA00022723"/>
    </source>
</evidence>
<evidence type="ECO:0000256" key="1">
    <source>
        <dbReference type="ARBA" id="ARBA00011738"/>
    </source>
</evidence>
<dbReference type="SUPFAM" id="SSF51246">
    <property type="entry name" value="Rudiment single hybrid motif"/>
    <property type="match status" value="1"/>
</dbReference>
<dbReference type="PANTHER" id="PTHR43055:SF1">
    <property type="entry name" value="FORMATE-DEPENDENT PHOSPHORIBOSYLGLYCINAMIDE FORMYLTRANSFERASE"/>
    <property type="match status" value="1"/>
</dbReference>
<keyword evidence="3 8" id="KW-0479">Metal-binding</keyword>
<keyword evidence="5 8" id="KW-0658">Purine biosynthesis</keyword>
<comment type="caution">
    <text evidence="10">The sequence shown here is derived from an EMBL/GenBank/DDBJ whole genome shotgun (WGS) entry which is preliminary data.</text>
</comment>
<evidence type="ECO:0000256" key="2">
    <source>
        <dbReference type="ARBA" id="ARBA00022598"/>
    </source>
</evidence>
<evidence type="ECO:0000313" key="10">
    <source>
        <dbReference type="EMBL" id="ENU20207.1"/>
    </source>
</evidence>
<dbReference type="Proteomes" id="UP000013086">
    <property type="component" value="Unassembled WGS sequence"/>
</dbReference>
<dbReference type="Pfam" id="PF02222">
    <property type="entry name" value="ATP-grasp"/>
    <property type="match status" value="1"/>
</dbReference>
<dbReference type="Pfam" id="PF22660">
    <property type="entry name" value="RS_preATP-grasp-like"/>
    <property type="match status" value="1"/>
</dbReference>
<comment type="similarity">
    <text evidence="8">Belongs to the PurK/PurT family.</text>
</comment>
<dbReference type="AlphaFoldDB" id="N8QEB3"/>
<dbReference type="Pfam" id="PF21244">
    <property type="entry name" value="PurT_C"/>
    <property type="match status" value="1"/>
</dbReference>
<reference evidence="10 11" key="1">
    <citation type="submission" date="2013-02" db="EMBL/GenBank/DDBJ databases">
        <title>The Genome Sequence of Acinetobacter sp. ANC 3994.</title>
        <authorList>
            <consortium name="The Broad Institute Genome Sequencing Platform"/>
            <consortium name="The Broad Institute Genome Sequencing Center for Infectious Disease"/>
            <person name="Cerqueira G."/>
            <person name="Feldgarden M."/>
            <person name="Courvalin P."/>
            <person name="Perichon B."/>
            <person name="Grillot-Courvalin C."/>
            <person name="Clermont D."/>
            <person name="Rocha E."/>
            <person name="Yoon E.-J."/>
            <person name="Nemec A."/>
            <person name="Walker B."/>
            <person name="Young S.K."/>
            <person name="Zeng Q."/>
            <person name="Gargeya S."/>
            <person name="Fitzgerald M."/>
            <person name="Haas B."/>
            <person name="Abouelleil A."/>
            <person name="Alvarado L."/>
            <person name="Arachchi H.M."/>
            <person name="Berlin A.M."/>
            <person name="Chapman S.B."/>
            <person name="Dewar J."/>
            <person name="Goldberg J."/>
            <person name="Griggs A."/>
            <person name="Gujja S."/>
            <person name="Hansen M."/>
            <person name="Howarth C."/>
            <person name="Imamovic A."/>
            <person name="Larimer J."/>
            <person name="McCowan C."/>
            <person name="Murphy C."/>
            <person name="Neiman D."/>
            <person name="Pearson M."/>
            <person name="Priest M."/>
            <person name="Roberts A."/>
            <person name="Saif S."/>
            <person name="Shea T."/>
            <person name="Sisk P."/>
            <person name="Sykes S."/>
            <person name="Wortman J."/>
            <person name="Nusbaum C."/>
            <person name="Birren B."/>
        </authorList>
    </citation>
    <scope>NUCLEOTIDE SEQUENCE [LARGE SCALE GENOMIC DNA]</scope>
    <source>
        <strain evidence="10 11">ANC 3994</strain>
    </source>
</reference>
<dbReference type="UniPathway" id="UPA00074">
    <property type="reaction ID" value="UER00127"/>
</dbReference>
<dbReference type="InterPro" id="IPR048740">
    <property type="entry name" value="PurT_C"/>
</dbReference>
<dbReference type="InterPro" id="IPR016185">
    <property type="entry name" value="PreATP-grasp_dom_sf"/>
</dbReference>
<dbReference type="SUPFAM" id="SSF56059">
    <property type="entry name" value="Glutathione synthetase ATP-binding domain-like"/>
    <property type="match status" value="1"/>
</dbReference>
<dbReference type="eggNOG" id="COG0027">
    <property type="taxonomic scope" value="Bacteria"/>
</dbReference>
<dbReference type="InterPro" id="IPR011054">
    <property type="entry name" value="Rudment_hybrid_motif"/>
</dbReference>
<keyword evidence="2 8" id="KW-0436">Ligase</keyword>
<dbReference type="PATRIC" id="fig|1217715.3.peg.1222"/>
<dbReference type="InterPro" id="IPR013815">
    <property type="entry name" value="ATP_grasp_subdomain_1"/>
</dbReference>
<dbReference type="InterPro" id="IPR003135">
    <property type="entry name" value="ATP-grasp_carboxylate-amine"/>
</dbReference>
<keyword evidence="6 8" id="KW-0067">ATP-binding</keyword>
<evidence type="ECO:0000313" key="11">
    <source>
        <dbReference type="Proteomes" id="UP000013086"/>
    </source>
</evidence>
<feature type="binding site" evidence="8">
    <location>
        <position position="363"/>
    </location>
    <ligand>
        <name>N(1)-(5-phospho-beta-D-ribosyl)glycinamide</name>
        <dbReference type="ChEBI" id="CHEBI:143788"/>
    </ligand>
</feature>
<dbReference type="Gene3D" id="3.40.50.20">
    <property type="match status" value="1"/>
</dbReference>
<dbReference type="NCBIfam" id="NF006766">
    <property type="entry name" value="PRK09288.1"/>
    <property type="match status" value="1"/>
</dbReference>
<feature type="domain" description="ATP-grasp" evidence="9">
    <location>
        <begin position="121"/>
        <end position="316"/>
    </location>
</feature>
<dbReference type="Gene3D" id="3.30.470.20">
    <property type="entry name" value="ATP-grasp fold, B domain"/>
    <property type="match status" value="1"/>
</dbReference>
<proteinExistence type="inferred from homology"/>
<feature type="binding site" evidence="8">
    <location>
        <position position="275"/>
    </location>
    <ligand>
        <name>Mg(2+)</name>
        <dbReference type="ChEBI" id="CHEBI:18420"/>
    </ligand>
</feature>
<dbReference type="GO" id="GO:0005524">
    <property type="term" value="F:ATP binding"/>
    <property type="evidence" value="ECO:0007669"/>
    <property type="project" value="UniProtKB-UniRule"/>
</dbReference>
<comment type="function">
    <text evidence="8">Involved in the de novo purine biosynthesis. Catalyzes the transfer of formate to 5-phospho-ribosyl-glycinamide (GAR), producing 5-phospho-ribosyl-N-formylglycinamide (FGAR). Formate is provided by PurU via hydrolysis of 10-formyl-tetrahydrofolate.</text>
</comment>
<sequence>MSVTIGTPLQSSAFKVLLLGSGELGKEVVISLQRLGVEVHAADRYDHAPAMQVAHYSYTLNMADAEELKQLIQQVKPHLIIPEIEAIATQVLVDIEQENIATVIPSAKAVNLTMNREGIRRLAAEELGLPTSAYRFADTLESFRAACDDIGYPNFVKPVMSSSGKGQSRVKSFDEVDAAWEYAQTGGRVNQGTVIVEAQIDFDFEITLLTVRAKNAETGEIETQYCDPIGHRQDSGDYVESWQPQAMTQAALEESKRIANKVTIALGGCGIFGVELFVKGDQVWFSEVSPRPHDTGLVTLASQFQSEFELHARAILGLPVNTTRHSVAASAVIYAGVDDHNLSFSGLNLALSNPNTDLRLFGKPEGFKRRRMGVATARAETTDQARELALHTATQVSVHQN</sequence>
<evidence type="ECO:0000256" key="7">
    <source>
        <dbReference type="ARBA" id="ARBA00022842"/>
    </source>
</evidence>
<feature type="binding site" evidence="8">
    <location>
        <begin position="370"/>
        <end position="371"/>
    </location>
    <ligand>
        <name>N(1)-(5-phospho-beta-D-ribosyl)glycinamide</name>
        <dbReference type="ChEBI" id="CHEBI:143788"/>
    </ligand>
</feature>
<dbReference type="Gene3D" id="3.30.1490.20">
    <property type="entry name" value="ATP-grasp fold, A domain"/>
    <property type="match status" value="1"/>
</dbReference>
<feature type="binding site" evidence="8">
    <location>
        <position position="205"/>
    </location>
    <ligand>
        <name>ATP</name>
        <dbReference type="ChEBI" id="CHEBI:30616"/>
    </ligand>
</feature>
<dbReference type="InterPro" id="IPR005862">
    <property type="entry name" value="PurT"/>
</dbReference>
<gene>
    <name evidence="8" type="primary">purT</name>
    <name evidence="10" type="ORF">F994_01264</name>
</gene>
<dbReference type="GO" id="GO:0004644">
    <property type="term" value="F:phosphoribosylglycinamide formyltransferase activity"/>
    <property type="evidence" value="ECO:0007669"/>
    <property type="project" value="UniProtKB-UniRule"/>
</dbReference>
<dbReference type="InterPro" id="IPR054350">
    <property type="entry name" value="PurT/PurK_preATP-grasp"/>
</dbReference>
<feature type="binding site" evidence="8">
    <location>
        <begin position="197"/>
        <end position="200"/>
    </location>
    <ligand>
        <name>ATP</name>
        <dbReference type="ChEBI" id="CHEBI:30616"/>
    </ligand>
</feature>
<feature type="binding site" evidence="8">
    <location>
        <position position="116"/>
    </location>
    <ligand>
        <name>ATP</name>
        <dbReference type="ChEBI" id="CHEBI:30616"/>
    </ligand>
</feature>
<feature type="binding site" evidence="8">
    <location>
        <begin position="23"/>
        <end position="24"/>
    </location>
    <ligand>
        <name>N(1)-(5-phospho-beta-D-ribosyl)glycinamide</name>
        <dbReference type="ChEBI" id="CHEBI:143788"/>
    </ligand>
</feature>
<dbReference type="EMBL" id="APOH01000011">
    <property type="protein sequence ID" value="ENU20207.1"/>
    <property type="molecule type" value="Genomic_DNA"/>
</dbReference>
<dbReference type="InterPro" id="IPR011761">
    <property type="entry name" value="ATP-grasp"/>
</dbReference>
<evidence type="ECO:0000256" key="8">
    <source>
        <dbReference type="HAMAP-Rule" id="MF_01643"/>
    </source>
</evidence>
<dbReference type="RefSeq" id="WP_004651599.1">
    <property type="nucleotide sequence ID" value="NZ_KB849176.1"/>
</dbReference>
<organism evidence="10 11">
    <name type="scientific">Acinetobacter bohemicus ANC 3994</name>
    <dbReference type="NCBI Taxonomy" id="1217715"/>
    <lineage>
        <taxon>Bacteria</taxon>
        <taxon>Pseudomonadati</taxon>
        <taxon>Pseudomonadota</taxon>
        <taxon>Gammaproteobacteria</taxon>
        <taxon>Moraxellales</taxon>
        <taxon>Moraxellaceae</taxon>
        <taxon>Acinetobacter</taxon>
    </lineage>
</organism>
<dbReference type="SUPFAM" id="SSF52440">
    <property type="entry name" value="PreATP-grasp domain"/>
    <property type="match status" value="1"/>
</dbReference>
<dbReference type="GO" id="GO:0000287">
    <property type="term" value="F:magnesium ion binding"/>
    <property type="evidence" value="ECO:0007669"/>
    <property type="project" value="UniProtKB-UniRule"/>
</dbReference>
<comment type="pathway">
    <text evidence="8">Purine metabolism; IMP biosynthesis via de novo pathway; N(2)-formyl-N(1)-(5-phospho-D-ribosyl)glycinamide from N(1)-(5-phospho-D-ribosyl)glycinamide (formate route): step 1/1.</text>
</comment>